<dbReference type="Pfam" id="PF08000">
    <property type="entry name" value="bPH_1"/>
    <property type="match status" value="1"/>
</dbReference>
<evidence type="ECO:0000259" key="1">
    <source>
        <dbReference type="Pfam" id="PF08000"/>
    </source>
</evidence>
<reference evidence="2 3" key="1">
    <citation type="submission" date="2017-03" db="EMBL/GenBank/DDBJ databases">
        <title>Genome sequence of Clostridium oryzae DSM 28571.</title>
        <authorList>
            <person name="Poehlein A."/>
            <person name="Daniel R."/>
        </authorList>
    </citation>
    <scope>NUCLEOTIDE SEQUENCE [LARGE SCALE GENOMIC DNA]</scope>
    <source>
        <strain evidence="2 3">DSM 28571</strain>
    </source>
</reference>
<dbReference type="Gene3D" id="2.30.29.50">
    <property type="entry name" value="Bacterial Pleckstrin homology domain"/>
    <property type="match status" value="1"/>
</dbReference>
<dbReference type="PANTHER" id="PTHR35796:SF3">
    <property type="entry name" value="BHLH DOMAIN-CONTAINING PROTEIN"/>
    <property type="match status" value="1"/>
</dbReference>
<dbReference type="SUPFAM" id="SSF50729">
    <property type="entry name" value="PH domain-like"/>
    <property type="match status" value="1"/>
</dbReference>
<dbReference type="EMBL" id="MZGV01000089">
    <property type="protein sequence ID" value="OPJ57310.1"/>
    <property type="molecule type" value="Genomic_DNA"/>
</dbReference>
<dbReference type="AlphaFoldDB" id="A0A1V4IBR1"/>
<dbReference type="OrthoDB" id="9803613at2"/>
<gene>
    <name evidence="2" type="ORF">CLORY_41780</name>
</gene>
<comment type="caution">
    <text evidence="2">The sequence shown here is derived from an EMBL/GenBank/DDBJ whole genome shotgun (WGS) entry which is preliminary data.</text>
</comment>
<organism evidence="2 3">
    <name type="scientific">Clostridium oryzae</name>
    <dbReference type="NCBI Taxonomy" id="1450648"/>
    <lineage>
        <taxon>Bacteria</taxon>
        <taxon>Bacillati</taxon>
        <taxon>Bacillota</taxon>
        <taxon>Clostridia</taxon>
        <taxon>Eubacteriales</taxon>
        <taxon>Clostridiaceae</taxon>
        <taxon>Clostridium</taxon>
    </lineage>
</organism>
<name>A0A1V4IBR1_9CLOT</name>
<sequence length="125" mass="14222">MGLLDGLFGNAAEEDVEKIDQELQKILTDGESVERAYAIVRDLYVFTNKRLILIDKQGVTGKKVEYHSIPYKSISHFSIETVGHFDMESELRIWLSGADLPIEKSFKGDKSIYNVQKALSHYVLE</sequence>
<dbReference type="PANTHER" id="PTHR35796">
    <property type="entry name" value="HYPOTHETICAL CYTOSOLIC PROTEIN"/>
    <property type="match status" value="1"/>
</dbReference>
<dbReference type="STRING" id="1450648.CLORY_41780"/>
<evidence type="ECO:0000313" key="3">
    <source>
        <dbReference type="Proteomes" id="UP000190080"/>
    </source>
</evidence>
<dbReference type="InterPro" id="IPR037063">
    <property type="entry name" value="PHb_sf"/>
</dbReference>
<evidence type="ECO:0000313" key="2">
    <source>
        <dbReference type="EMBL" id="OPJ57310.1"/>
    </source>
</evidence>
<accession>A0A1V4IBR1</accession>
<dbReference type="RefSeq" id="WP_079428154.1">
    <property type="nucleotide sequence ID" value="NZ_MZGV01000089.1"/>
</dbReference>
<feature type="domain" description="Bacterial Pleckstrin homology" evidence="1">
    <location>
        <begin position="2"/>
        <end position="123"/>
    </location>
</feature>
<proteinExistence type="predicted"/>
<dbReference type="InterPro" id="IPR012544">
    <property type="entry name" value="PHb"/>
</dbReference>
<keyword evidence="3" id="KW-1185">Reference proteome</keyword>
<dbReference type="CDD" id="cd13225">
    <property type="entry name" value="PH-like_bacteria"/>
    <property type="match status" value="1"/>
</dbReference>
<protein>
    <recommendedName>
        <fullName evidence="1">Bacterial Pleckstrin homology domain-containing protein</fullName>
    </recommendedName>
</protein>
<dbReference type="Proteomes" id="UP000190080">
    <property type="component" value="Unassembled WGS sequence"/>
</dbReference>